<gene>
    <name evidence="2" type="ORF">BCV2_sdsRNA2bgp1</name>
</gene>
<feature type="compositionally biased region" description="Polar residues" evidence="1">
    <location>
        <begin position="324"/>
        <end position="340"/>
    </location>
</feature>
<accession>A0A4D6RF74</accession>
<organism evidence="2">
    <name type="scientific">Beet cryptic virus 2</name>
    <dbReference type="NCBI Taxonomy" id="912029"/>
    <lineage>
        <taxon>Viruses</taxon>
        <taxon>Riboviria</taxon>
        <taxon>Orthornavirae</taxon>
        <taxon>Pisuviricota</taxon>
        <taxon>Duplopiviricetes</taxon>
        <taxon>Durnavirales</taxon>
        <taxon>Partitiviridae</taxon>
        <taxon>Deltapartitivirus</taxon>
        <taxon>Deltapartitivirus duobetae</taxon>
    </lineage>
</organism>
<evidence type="ECO:0000256" key="1">
    <source>
        <dbReference type="SAM" id="MobiDB-lite"/>
    </source>
</evidence>
<reference evidence="2" key="1">
    <citation type="submission" date="2019-04" db="EMBL/GenBank/DDBJ databases">
        <title>First report of natural infection of beetroot by Beet soil-borne virus.</title>
        <authorList>
            <person name="Gaafar Y.Z.A."/>
            <person name="Ziebell H."/>
        </authorList>
    </citation>
    <scope>NUCLEOTIDE SEQUENCE</scope>
    <source>
        <strain evidence="2">BCV2-JKI 1825732</strain>
    </source>
</reference>
<feature type="region of interest" description="Disordered" evidence="1">
    <location>
        <begin position="324"/>
        <end position="346"/>
    </location>
</feature>
<sequence>MAPNEELAANLQGLKRPALDEIVHYLEDRNQIGISHDKNLSYNRTCVLLTNELHARLVTLYTNLLTTSWRHFKSAVRKEMPRTEANPQRWLANCYITAWFWDLQASIQEATKTLSGKIYQDYFRDNIHPILDRYDPFLQHLNTIIKPTHIVNATEDVLYFPIISADYRRADADMNIHRITGAFTRPNVVMDLVSLMDDPNSGWSTVPLNTNVFGRPGWLLDYDGTDAYAWFPMENNYNMCDLIAPHILATPCTAKLGIYDADIWQNCPGNIPITATTARTARRESERRFYGSAETRTIEQRNYTVNFPELLKPRDTGARALVTTTQRASTSGSVEPTTGAQPEPETPTFQITFRQFRILDYCYLAKVIHKSNSQMINKALRNFIQKGASKKTE</sequence>
<proteinExistence type="predicted"/>
<dbReference type="EMBL" id="MK731957">
    <property type="protein sequence ID" value="QCF59320.1"/>
    <property type="molecule type" value="Genomic_RNA"/>
</dbReference>
<evidence type="ECO:0000313" key="2">
    <source>
        <dbReference type="EMBL" id="QCF59320.1"/>
    </source>
</evidence>
<name>A0A4D6RF74_9VIRU</name>
<protein>
    <submittedName>
        <fullName evidence="2">Viral protein 2</fullName>
    </submittedName>
</protein>